<sequence>MRTAFVVLTYNRSDALLAVLRGLAPQCAPDDQVVVADDGSRPEHVHALRAGLPRFPCPVRHVWHPDVGFTAARARNLGALHAPADYLVFMDGDCVPNPRFVAQHRRLAEPGAFVNGSRVLLSERLSRRVLAGEIDPGRLPPAQWLRLRLAGDVNKLAHLVRWTGAPGRREPRFRWRGIRSCNFGLWRGDLEAVNGFDESFSGWGHEDADLVLRLHNQGLARKNGFLSTEVFHLWHRENSRAGEAANRARVLERQSSGLRRAAIGLAEAGNQPGVAVTELNHRQGETGA</sequence>
<evidence type="ECO:0000313" key="4">
    <source>
        <dbReference type="EMBL" id="AEG93202.1"/>
    </source>
</evidence>
<evidence type="ECO:0000256" key="1">
    <source>
        <dbReference type="ARBA" id="ARBA00022679"/>
    </source>
</evidence>
<dbReference type="InterPro" id="IPR027791">
    <property type="entry name" value="Galactosyl_T_C"/>
</dbReference>
<dbReference type="InterPro" id="IPR029044">
    <property type="entry name" value="Nucleotide-diphossugar_trans"/>
</dbReference>
<organism evidence="4 5">
    <name type="scientific">Ramlibacter tataouinensis (strain ATCC BAA-407 / DSM 14655 / LMG 21543 / TTB310)</name>
    <dbReference type="NCBI Taxonomy" id="365046"/>
    <lineage>
        <taxon>Bacteria</taxon>
        <taxon>Pseudomonadati</taxon>
        <taxon>Pseudomonadota</taxon>
        <taxon>Betaproteobacteria</taxon>
        <taxon>Burkholderiales</taxon>
        <taxon>Comamonadaceae</taxon>
        <taxon>Ramlibacter</taxon>
    </lineage>
</organism>
<protein>
    <submittedName>
        <fullName evidence="4">Candidate b-glycosyltransferase, Glycosyltransferase Family 2</fullName>
    </submittedName>
</protein>
<dbReference type="RefSeq" id="WP_013901434.1">
    <property type="nucleotide sequence ID" value="NC_015677.1"/>
</dbReference>
<reference evidence="4 5" key="2">
    <citation type="journal article" date="2011" name="PLoS ONE">
        <title>The Cyst-Dividing Bacterium Ramlibacter tataouinensis TTB310 Genome Reveals a Well-Stocked Toolbox for Adaptation to a Desert Environment.</title>
        <authorList>
            <person name="De Luca G."/>
            <person name="Barakat M."/>
            <person name="Ortet P."/>
            <person name="Fochesato S."/>
            <person name="Jourlin-Castelli C."/>
            <person name="Ansaldi M."/>
            <person name="Py B."/>
            <person name="Fichant G."/>
            <person name="Coutinho P.M."/>
            <person name="Voulhoux R."/>
            <person name="Bastien O."/>
            <person name="Marechal E."/>
            <person name="Henrissat B."/>
            <person name="Quentin Y."/>
            <person name="Noirot P."/>
            <person name="Filloux A."/>
            <person name="Mejean V."/>
            <person name="Dubow M.S."/>
            <person name="Barras F."/>
            <person name="Barbe V."/>
            <person name="Weissenbach J."/>
            <person name="Mihalcescu I."/>
            <person name="Vermeglio A."/>
            <person name="Achouak W."/>
            <person name="Heulin T."/>
        </authorList>
    </citation>
    <scope>NUCLEOTIDE SEQUENCE [LARGE SCALE GENOMIC DNA]</scope>
    <source>
        <strain evidence="5">ATCC BAA-407 / DSM 14655 / LMG 21543 / TTB310</strain>
    </source>
</reference>
<dbReference type="PANTHER" id="PTHR43685">
    <property type="entry name" value="GLYCOSYLTRANSFERASE"/>
    <property type="match status" value="1"/>
</dbReference>
<dbReference type="GO" id="GO:0016740">
    <property type="term" value="F:transferase activity"/>
    <property type="evidence" value="ECO:0007669"/>
    <property type="project" value="UniProtKB-KW"/>
</dbReference>
<evidence type="ECO:0000313" key="5">
    <source>
        <dbReference type="Proteomes" id="UP000008385"/>
    </source>
</evidence>
<evidence type="ECO:0000259" key="2">
    <source>
        <dbReference type="Pfam" id="PF00535"/>
    </source>
</evidence>
<name>F5XYM6_RAMTT</name>
<evidence type="ECO:0000259" key="3">
    <source>
        <dbReference type="Pfam" id="PF02709"/>
    </source>
</evidence>
<dbReference type="Proteomes" id="UP000008385">
    <property type="component" value="Chromosome"/>
</dbReference>
<keyword evidence="5" id="KW-1185">Reference proteome</keyword>
<dbReference type="PANTHER" id="PTHR43685:SF3">
    <property type="entry name" value="SLR2126 PROTEIN"/>
    <property type="match status" value="1"/>
</dbReference>
<dbReference type="STRING" id="365046.Rta_21080"/>
<dbReference type="Pfam" id="PF00535">
    <property type="entry name" value="Glycos_transf_2"/>
    <property type="match status" value="1"/>
</dbReference>
<keyword evidence="1 4" id="KW-0808">Transferase</keyword>
<dbReference type="KEGG" id="rta:Rta_21080"/>
<dbReference type="AlphaFoldDB" id="F5XYM6"/>
<dbReference type="OrthoDB" id="9801954at2"/>
<dbReference type="Pfam" id="PF02709">
    <property type="entry name" value="Glyco_transf_7C"/>
    <property type="match status" value="1"/>
</dbReference>
<dbReference type="InterPro" id="IPR001173">
    <property type="entry name" value="Glyco_trans_2-like"/>
</dbReference>
<proteinExistence type="predicted"/>
<dbReference type="EMBL" id="CP000245">
    <property type="protein sequence ID" value="AEG93202.1"/>
    <property type="molecule type" value="Genomic_DNA"/>
</dbReference>
<dbReference type="InterPro" id="IPR050834">
    <property type="entry name" value="Glycosyltransf_2"/>
</dbReference>
<accession>F5XYM6</accession>
<gene>
    <name evidence="4" type="ordered locus">Rta_21080</name>
</gene>
<feature type="domain" description="Galactosyltransferase C-terminal" evidence="3">
    <location>
        <begin position="171"/>
        <end position="220"/>
    </location>
</feature>
<feature type="domain" description="Glycosyltransferase 2-like" evidence="2">
    <location>
        <begin position="6"/>
        <end position="110"/>
    </location>
</feature>
<dbReference type="SUPFAM" id="SSF53448">
    <property type="entry name" value="Nucleotide-diphospho-sugar transferases"/>
    <property type="match status" value="1"/>
</dbReference>
<dbReference type="Gene3D" id="3.90.550.10">
    <property type="entry name" value="Spore Coat Polysaccharide Biosynthesis Protein SpsA, Chain A"/>
    <property type="match status" value="1"/>
</dbReference>
<reference evidence="5" key="1">
    <citation type="submission" date="2006-01" db="EMBL/GenBank/DDBJ databases">
        <title>Genome of the cyst-dividing bacterium Ramlibacter tataouinensis.</title>
        <authorList>
            <person name="Barakat M."/>
            <person name="Ortet P."/>
            <person name="De Luca G."/>
            <person name="Jourlin-Castelli C."/>
            <person name="Ansaldi M."/>
            <person name="Py B."/>
            <person name="Fichant G."/>
            <person name="Coutinho P."/>
            <person name="Voulhoux R."/>
            <person name="Bastien O."/>
            <person name="Roy S."/>
            <person name="Marechal E."/>
            <person name="Henrissat B."/>
            <person name="Quentin Y."/>
            <person name="Noirot P."/>
            <person name="Filloux A."/>
            <person name="Mejean V."/>
            <person name="DuBow M."/>
            <person name="Barras F."/>
            <person name="Heulin T."/>
        </authorList>
    </citation>
    <scope>NUCLEOTIDE SEQUENCE [LARGE SCALE GENOMIC DNA]</scope>
    <source>
        <strain evidence="5">ATCC BAA-407 / DSM 14655 / LMG 21543 / TTB310</strain>
    </source>
</reference>
<dbReference type="CDD" id="cd06420">
    <property type="entry name" value="GT2_Chondriotin_Pol_N"/>
    <property type="match status" value="1"/>
</dbReference>
<dbReference type="eggNOG" id="COG1216">
    <property type="taxonomic scope" value="Bacteria"/>
</dbReference>
<dbReference type="HOGENOM" id="CLU_025996_24_0_4"/>